<dbReference type="InterPro" id="IPR019734">
    <property type="entry name" value="TPR_rpt"/>
</dbReference>
<dbReference type="OrthoDB" id="10040854at2759"/>
<feature type="domain" description="CHAT" evidence="3">
    <location>
        <begin position="1097"/>
        <end position="1373"/>
    </location>
</feature>
<dbReference type="InterPro" id="IPR024983">
    <property type="entry name" value="CHAT_dom"/>
</dbReference>
<feature type="compositionally biased region" description="Polar residues" evidence="2">
    <location>
        <begin position="1"/>
        <end position="10"/>
    </location>
</feature>
<gene>
    <name evidence="4" type="primary">TTC28</name>
    <name evidence="4" type="ORF">AWC38_SpisGene18694</name>
</gene>
<sequence>MAENNLSTTGEEVDLDNEGPATATQESVREVTSTVQDDPLRDKAKVCLEVGNLEYRKGQTNEAINTYTEGLQVNCKDVQLNAKLYSNRAAAHFHLGNYEECLSDATVSVQLEPNLMKAITKGANACVKLCLYKEARSWLHTGLAINEGNKLLLDLLSKTNAELKAREGTCCGKLGCAYFRLGQFKTAIEYYQGDLEIAKEVGDKAGEGTSLGQFKTAIGYHQRGLEIAKEVGDKAGEGTSYGNLGCAYGSLGQFKTAIGYHQRGLEIAKEVGNKAGEGRSYNNLGCAYDSLGQFKTGIGYHQRGLEIAKEVGDKAGEGTSYGSLGCAYGSLGQFKTAIGYHQCHLEIAKEVGDKAGEGTSYNNLGWAYGSLGQFKTAIGYHQHCLEIAKEVGDKAGEGTSYANFGCAYFRLGQFKTAIGYHQRHLEIAKEVGDKAEEGKSYGNLGCAYGSLGQFRRAIEYHQRGLEIAEEVGDKEVEAHSLCSLGISWEREGNLMRALDLFHSSVKIYDDIRDSLQFNDKWKICYRNQKKDAYTGLWRIYLSLDEDDKALLAAEKGRAQALRDLMNSKYRVGNYSKCSSPCVSLSCVPSSTAFIAISGPFVYIWVIRSNENVQLRKVHVNNYRYQEELEFFIEQMNRNALKEIGASRDALTGANPPTDSLKEEEGAIDMIRVDVKCSPSKALQKLYDIIITPIADLIVGNELTVVPEGPFCLVPYAALEDSKSTYLSDCLRIRVLPSLTTLRLIDDCPDEFHMKSGALLVGDPCFKHILYQEKLLPQLPGAKKEVEMIGRILNTSPLIREMASKDEVLKRLSSVALVHIASHGKIETGEIILAPNTARENPQPQEIDYLVTMKDVLEAGLRARLVVLSCCHTARGEIMAEGVVGVARAFLGAGARSVVGKKQKLTVWLHSFSVVCRLSSGNYEECLSDATVSVQLEPNLMKAITKGANACVKLCLYKEARNWLHTGLAIDEDNKLLLDLLSKTTAELKAREGTGSPCVSLSCVPSSTVFIAINGPFVYFWIILSNENVQLRKVHVNNYRYQDELEFFIGQMNRDALKEIGTRSDALTGANPQTDSLKEEEVANDMIRVDVKSSQSTALQKLYDIIITPIADLIVGNELTFVPEGPFWLVPYAALEDSKSTYLSDSFTIRLLPSLATLRLINDCPDGFHMKSGALLVGDPCFKHILHQGKPLIQLPGAKKEVAMIGRILNTSPLIREMASKDEVLKRLSSVALVHIASHGKIETGEIILAPNTARENPQPQEIDYLVTMKDVLEAGLRARLVVLSCCHTARGEVMAEGVVGIARAFLGAGARSVVVTLWAIEDEATLEFMNFFYYALVKGKSASEALNEAMKCMRESGNFKEVKQWAPFVLIGDDVRLEMEKI</sequence>
<keyword evidence="5" id="KW-1185">Reference proteome</keyword>
<evidence type="ECO:0000259" key="3">
    <source>
        <dbReference type="Pfam" id="PF12770"/>
    </source>
</evidence>
<dbReference type="Pfam" id="PF12770">
    <property type="entry name" value="CHAT"/>
    <property type="match status" value="2"/>
</dbReference>
<dbReference type="Gene3D" id="1.25.40.10">
    <property type="entry name" value="Tetratricopeptide repeat domain"/>
    <property type="match status" value="6"/>
</dbReference>
<feature type="domain" description="CHAT" evidence="3">
    <location>
        <begin position="680"/>
        <end position="900"/>
    </location>
</feature>
<evidence type="ECO:0000313" key="5">
    <source>
        <dbReference type="Proteomes" id="UP000225706"/>
    </source>
</evidence>
<dbReference type="InterPro" id="IPR011990">
    <property type="entry name" value="TPR-like_helical_dom_sf"/>
</dbReference>
<organism evidence="4 5">
    <name type="scientific">Stylophora pistillata</name>
    <name type="common">Smooth cauliflower coral</name>
    <dbReference type="NCBI Taxonomy" id="50429"/>
    <lineage>
        <taxon>Eukaryota</taxon>
        <taxon>Metazoa</taxon>
        <taxon>Cnidaria</taxon>
        <taxon>Anthozoa</taxon>
        <taxon>Hexacorallia</taxon>
        <taxon>Scleractinia</taxon>
        <taxon>Astrocoeniina</taxon>
        <taxon>Pocilloporidae</taxon>
        <taxon>Stylophora</taxon>
    </lineage>
</organism>
<dbReference type="Proteomes" id="UP000225706">
    <property type="component" value="Unassembled WGS sequence"/>
</dbReference>
<dbReference type="PANTHER" id="PTHR10098:SF108">
    <property type="entry name" value="TETRATRICOPEPTIDE REPEAT PROTEIN 28"/>
    <property type="match status" value="1"/>
</dbReference>
<feature type="region of interest" description="Disordered" evidence="2">
    <location>
        <begin position="1"/>
        <end position="35"/>
    </location>
</feature>
<dbReference type="STRING" id="50429.A0A2B4RKY2"/>
<evidence type="ECO:0000256" key="1">
    <source>
        <dbReference type="PROSITE-ProRule" id="PRU00339"/>
    </source>
</evidence>
<dbReference type="SMART" id="SM00028">
    <property type="entry name" value="TPR"/>
    <property type="match status" value="12"/>
</dbReference>
<dbReference type="SUPFAM" id="SSF48452">
    <property type="entry name" value="TPR-like"/>
    <property type="match status" value="3"/>
</dbReference>
<reference evidence="5" key="1">
    <citation type="journal article" date="2017" name="bioRxiv">
        <title>Comparative analysis of the genomes of Stylophora pistillata and Acropora digitifera provides evidence for extensive differences between species of corals.</title>
        <authorList>
            <person name="Voolstra C.R."/>
            <person name="Li Y."/>
            <person name="Liew Y.J."/>
            <person name="Baumgarten S."/>
            <person name="Zoccola D."/>
            <person name="Flot J.-F."/>
            <person name="Tambutte S."/>
            <person name="Allemand D."/>
            <person name="Aranda M."/>
        </authorList>
    </citation>
    <scope>NUCLEOTIDE SEQUENCE [LARGE SCALE GENOMIC DNA]</scope>
</reference>
<accession>A0A2B4RKY2</accession>
<dbReference type="Pfam" id="PF13424">
    <property type="entry name" value="TPR_12"/>
    <property type="match status" value="3"/>
</dbReference>
<name>A0A2B4RKY2_STYPI</name>
<protein>
    <submittedName>
        <fullName evidence="4">Tetratricopeptide repeat protein 28</fullName>
    </submittedName>
</protein>
<evidence type="ECO:0000313" key="4">
    <source>
        <dbReference type="EMBL" id="PFX17018.1"/>
    </source>
</evidence>
<feature type="compositionally biased region" description="Polar residues" evidence="2">
    <location>
        <begin position="22"/>
        <end position="35"/>
    </location>
</feature>
<comment type="caution">
    <text evidence="4">The sequence shown here is derived from an EMBL/GenBank/DDBJ whole genome shotgun (WGS) entry which is preliminary data.</text>
</comment>
<dbReference type="EMBL" id="LSMT01000503">
    <property type="protein sequence ID" value="PFX17018.1"/>
    <property type="molecule type" value="Genomic_DNA"/>
</dbReference>
<proteinExistence type="predicted"/>
<evidence type="ECO:0000256" key="2">
    <source>
        <dbReference type="SAM" id="MobiDB-lite"/>
    </source>
</evidence>
<keyword evidence="1" id="KW-0802">TPR repeat</keyword>
<dbReference type="PANTHER" id="PTHR10098">
    <property type="entry name" value="RAPSYN-RELATED"/>
    <property type="match status" value="1"/>
</dbReference>
<feature type="repeat" description="TPR" evidence="1">
    <location>
        <begin position="438"/>
        <end position="471"/>
    </location>
</feature>
<dbReference type="Pfam" id="PF13176">
    <property type="entry name" value="TPR_7"/>
    <property type="match status" value="1"/>
</dbReference>
<dbReference type="PROSITE" id="PS50005">
    <property type="entry name" value="TPR"/>
    <property type="match status" value="1"/>
</dbReference>